<dbReference type="EC" id="1.-.-.-" evidence="3"/>
<name>A0A518D747_9BACT</name>
<dbReference type="RefSeq" id="WP_145281277.1">
    <property type="nucleotide sequence ID" value="NZ_CP036291.1"/>
</dbReference>
<dbReference type="PANTHER" id="PTHR44196">
    <property type="entry name" value="DEHYDROGENASE/REDUCTASE SDR FAMILY MEMBER 7B"/>
    <property type="match status" value="1"/>
</dbReference>
<organism evidence="3 4">
    <name type="scientific">Pirellulimonas nuda</name>
    <dbReference type="NCBI Taxonomy" id="2528009"/>
    <lineage>
        <taxon>Bacteria</taxon>
        <taxon>Pseudomonadati</taxon>
        <taxon>Planctomycetota</taxon>
        <taxon>Planctomycetia</taxon>
        <taxon>Pirellulales</taxon>
        <taxon>Lacipirellulaceae</taxon>
        <taxon>Pirellulimonas</taxon>
    </lineage>
</organism>
<dbReference type="GO" id="GO:0016020">
    <property type="term" value="C:membrane"/>
    <property type="evidence" value="ECO:0007669"/>
    <property type="project" value="TreeGrafter"/>
</dbReference>
<proteinExistence type="inferred from homology"/>
<reference evidence="3 4" key="1">
    <citation type="submission" date="2019-02" db="EMBL/GenBank/DDBJ databases">
        <title>Deep-cultivation of Planctomycetes and their phenomic and genomic characterization uncovers novel biology.</title>
        <authorList>
            <person name="Wiegand S."/>
            <person name="Jogler M."/>
            <person name="Boedeker C."/>
            <person name="Pinto D."/>
            <person name="Vollmers J."/>
            <person name="Rivas-Marin E."/>
            <person name="Kohn T."/>
            <person name="Peeters S.H."/>
            <person name="Heuer A."/>
            <person name="Rast P."/>
            <person name="Oberbeckmann S."/>
            <person name="Bunk B."/>
            <person name="Jeske O."/>
            <person name="Meyerdierks A."/>
            <person name="Storesund J.E."/>
            <person name="Kallscheuer N."/>
            <person name="Luecker S."/>
            <person name="Lage O.M."/>
            <person name="Pohl T."/>
            <person name="Merkel B.J."/>
            <person name="Hornburger P."/>
            <person name="Mueller R.-W."/>
            <person name="Bruemmer F."/>
            <person name="Labrenz M."/>
            <person name="Spormann A.M."/>
            <person name="Op den Camp H."/>
            <person name="Overmann J."/>
            <person name="Amann R."/>
            <person name="Jetten M.S.M."/>
            <person name="Mascher T."/>
            <person name="Medema M.H."/>
            <person name="Devos D.P."/>
            <person name="Kaster A.-K."/>
            <person name="Ovreas L."/>
            <person name="Rohde M."/>
            <person name="Galperin M.Y."/>
            <person name="Jogler C."/>
        </authorList>
    </citation>
    <scope>NUCLEOTIDE SEQUENCE [LARGE SCALE GENOMIC DNA]</scope>
    <source>
        <strain evidence="3 4">Pla175</strain>
    </source>
</reference>
<dbReference type="PRINTS" id="PR00081">
    <property type="entry name" value="GDHRDH"/>
</dbReference>
<evidence type="ECO:0000313" key="3">
    <source>
        <dbReference type="EMBL" id="QDU87308.1"/>
    </source>
</evidence>
<dbReference type="Pfam" id="PF00106">
    <property type="entry name" value="adh_short"/>
    <property type="match status" value="1"/>
</dbReference>
<dbReference type="PANTHER" id="PTHR44196:SF1">
    <property type="entry name" value="DEHYDROGENASE_REDUCTASE SDR FAMILY MEMBER 7B"/>
    <property type="match status" value="1"/>
</dbReference>
<keyword evidence="2 3" id="KW-0560">Oxidoreductase</keyword>
<comment type="similarity">
    <text evidence="1">Belongs to the short-chain dehydrogenases/reductases (SDR) family.</text>
</comment>
<dbReference type="InterPro" id="IPR002347">
    <property type="entry name" value="SDR_fam"/>
</dbReference>
<accession>A0A518D747</accession>
<keyword evidence="4" id="KW-1185">Reference proteome</keyword>
<evidence type="ECO:0000256" key="1">
    <source>
        <dbReference type="ARBA" id="ARBA00006484"/>
    </source>
</evidence>
<gene>
    <name evidence="3" type="ORF">Pla175_06670</name>
</gene>
<dbReference type="InterPro" id="IPR036291">
    <property type="entry name" value="NAD(P)-bd_dom_sf"/>
</dbReference>
<dbReference type="EMBL" id="CP036291">
    <property type="protein sequence ID" value="QDU87308.1"/>
    <property type="molecule type" value="Genomic_DNA"/>
</dbReference>
<dbReference type="OrthoDB" id="151996at2"/>
<dbReference type="GO" id="GO:0016491">
    <property type="term" value="F:oxidoreductase activity"/>
    <property type="evidence" value="ECO:0007669"/>
    <property type="project" value="UniProtKB-KW"/>
</dbReference>
<evidence type="ECO:0000256" key="2">
    <source>
        <dbReference type="ARBA" id="ARBA00023002"/>
    </source>
</evidence>
<evidence type="ECO:0000313" key="4">
    <source>
        <dbReference type="Proteomes" id="UP000317429"/>
    </source>
</evidence>
<dbReference type="AlphaFoldDB" id="A0A518D747"/>
<protein>
    <submittedName>
        <fullName evidence="3">Putative oxidoreductase</fullName>
        <ecNumber evidence="3">1.-.-.-</ecNumber>
    </submittedName>
</protein>
<dbReference type="KEGG" id="pnd:Pla175_06670"/>
<dbReference type="SUPFAM" id="SSF51735">
    <property type="entry name" value="NAD(P)-binding Rossmann-fold domains"/>
    <property type="match status" value="1"/>
</dbReference>
<sequence>MPDWTGKTALVTGGSAGLGLAIAGAIRRRGADVVLVARNQSQLAQACAGLPGAVALSADLAVGGEATRVVNETAARFGRLDLVVHAAGRSTRGRVVDTPREQFEALLALNTLAAIELAQAAAPSLVASRGSLVLIGSLATHVAPKFLGAYPVSKHPLAALAQQLRLELGPEGMHTLLVCPGPIARADSADRYADQAADLPPEARKPGGGAKVRALDPQRLAEQILAACDKRKAELVIPKKARLLFALSRLFPEWGDRLLNKKME</sequence>
<dbReference type="Proteomes" id="UP000317429">
    <property type="component" value="Chromosome"/>
</dbReference>
<dbReference type="Gene3D" id="3.40.50.720">
    <property type="entry name" value="NAD(P)-binding Rossmann-like Domain"/>
    <property type="match status" value="1"/>
</dbReference>